<dbReference type="Proteomes" id="UP000193355">
    <property type="component" value="Unassembled WGS sequence"/>
</dbReference>
<reference evidence="3" key="1">
    <citation type="submission" date="2017-04" db="EMBL/GenBank/DDBJ databases">
        <authorList>
            <person name="Varghese N."/>
            <person name="Submissions S."/>
        </authorList>
    </citation>
    <scope>NUCLEOTIDE SEQUENCE [LARGE SCALE GENOMIC DNA]</scope>
    <source>
        <strain evidence="3">USBA 82</strain>
    </source>
</reference>
<evidence type="ECO:0000256" key="1">
    <source>
        <dbReference type="SAM" id="Phobius"/>
    </source>
</evidence>
<evidence type="ECO:0000313" key="2">
    <source>
        <dbReference type="EMBL" id="SMG23630.1"/>
    </source>
</evidence>
<dbReference type="OrthoDB" id="86868at2"/>
<name>A0A1X7J7L9_9BACT</name>
<protein>
    <recommendedName>
        <fullName evidence="4">DUF5058 domain-containing protein</fullName>
    </recommendedName>
</protein>
<keyword evidence="1" id="KW-0812">Transmembrane</keyword>
<gene>
    <name evidence="2" type="ORF">SAMN06275492_10953</name>
</gene>
<evidence type="ECO:0008006" key="4">
    <source>
        <dbReference type="Google" id="ProtNLM"/>
    </source>
</evidence>
<feature type="transmembrane region" description="Helical" evidence="1">
    <location>
        <begin position="197"/>
        <end position="216"/>
    </location>
</feature>
<feature type="transmembrane region" description="Helical" evidence="1">
    <location>
        <begin position="12"/>
        <end position="37"/>
    </location>
</feature>
<proteinExistence type="predicted"/>
<feature type="transmembrane region" description="Helical" evidence="1">
    <location>
        <begin position="228"/>
        <end position="244"/>
    </location>
</feature>
<dbReference type="STRING" id="561720.SAMN06275492_10953"/>
<evidence type="ECO:0000313" key="3">
    <source>
        <dbReference type="Proteomes" id="UP000193355"/>
    </source>
</evidence>
<dbReference type="AlphaFoldDB" id="A0A1X7J7L9"/>
<dbReference type="RefSeq" id="WP_085544274.1">
    <property type="nucleotide sequence ID" value="NZ_FXBB01000009.1"/>
</dbReference>
<sequence>MPAEVLKIANSGVVWAIAVAIVLIALVQSLLYIRLAFRTADEIGFSKDLCVKGLRSGAISAIGPSIAVFIVMVGMMSVVGAPITWLRLSIIGAAPTELTAATVGAQAYGVEFGSASYDLNALATSWWTMTINGVGWLIFVGLFTHKLESLREKVGGGDTKWLAILSGAASLGCFGFLNAGNIKTGIEQLSASTHIEGAGGPLYAAIGGLISMMILLKVADKVTWLKEYTLGIAMLIGMAFAVVMV</sequence>
<dbReference type="Pfam" id="PF16481">
    <property type="entry name" value="DUF5058"/>
    <property type="match status" value="1"/>
</dbReference>
<dbReference type="InterPro" id="IPR032479">
    <property type="entry name" value="DUF5058"/>
</dbReference>
<keyword evidence="1" id="KW-0472">Membrane</keyword>
<keyword evidence="3" id="KW-1185">Reference proteome</keyword>
<feature type="transmembrane region" description="Helical" evidence="1">
    <location>
        <begin position="58"/>
        <end position="79"/>
    </location>
</feature>
<dbReference type="EMBL" id="FXBB01000009">
    <property type="protein sequence ID" value="SMG23630.1"/>
    <property type="molecule type" value="Genomic_DNA"/>
</dbReference>
<feature type="transmembrane region" description="Helical" evidence="1">
    <location>
        <begin position="126"/>
        <end position="147"/>
    </location>
</feature>
<feature type="transmembrane region" description="Helical" evidence="1">
    <location>
        <begin position="159"/>
        <end position="177"/>
    </location>
</feature>
<keyword evidence="1" id="KW-1133">Transmembrane helix</keyword>
<accession>A0A1X7J7L9</accession>
<organism evidence="2 3">
    <name type="scientific">Dethiosulfovibrio salsuginis</name>
    <dbReference type="NCBI Taxonomy" id="561720"/>
    <lineage>
        <taxon>Bacteria</taxon>
        <taxon>Thermotogati</taxon>
        <taxon>Synergistota</taxon>
        <taxon>Synergistia</taxon>
        <taxon>Synergistales</taxon>
        <taxon>Dethiosulfovibrionaceae</taxon>
        <taxon>Dethiosulfovibrio</taxon>
    </lineage>
</organism>